<organism evidence="3">
    <name type="scientific">Tetraodon nigroviridis</name>
    <name type="common">Spotted green pufferfish</name>
    <name type="synonym">Chelonodon nigroviridis</name>
    <dbReference type="NCBI Taxonomy" id="99883"/>
    <lineage>
        <taxon>Eukaryota</taxon>
        <taxon>Metazoa</taxon>
        <taxon>Chordata</taxon>
        <taxon>Craniata</taxon>
        <taxon>Vertebrata</taxon>
        <taxon>Euteleostomi</taxon>
        <taxon>Actinopterygii</taxon>
        <taxon>Neopterygii</taxon>
        <taxon>Teleostei</taxon>
        <taxon>Neoteleostei</taxon>
        <taxon>Acanthomorphata</taxon>
        <taxon>Eupercaria</taxon>
        <taxon>Tetraodontiformes</taxon>
        <taxon>Tetradontoidea</taxon>
        <taxon>Tetraodontidae</taxon>
        <taxon>Tetraodon</taxon>
    </lineage>
</organism>
<dbReference type="AlphaFoldDB" id="Q4RAJ3"/>
<sequence length="86" mass="9693">PTHIICSQTVTQPKTPPDQTTSTSEIFPPSSNLTNSFLVRPLLHPLSSFVACLPFAFLLLANSSLALFFFFFFFLSFWRSTSWSSK</sequence>
<feature type="transmembrane region" description="Helical" evidence="2">
    <location>
        <begin position="48"/>
        <end position="78"/>
    </location>
</feature>
<comment type="caution">
    <text evidence="3">The sequence shown here is derived from an EMBL/GenBank/DDBJ whole genome shotgun (WGS) entry which is preliminary data.</text>
</comment>
<feature type="region of interest" description="Disordered" evidence="1">
    <location>
        <begin position="1"/>
        <end position="31"/>
    </location>
</feature>
<proteinExistence type="predicted"/>
<name>Q4RAJ3_TETNG</name>
<evidence type="ECO:0000256" key="2">
    <source>
        <dbReference type="SAM" id="Phobius"/>
    </source>
</evidence>
<keyword evidence="2" id="KW-0812">Transmembrane</keyword>
<feature type="non-terminal residue" evidence="3">
    <location>
        <position position="1"/>
    </location>
</feature>
<dbReference type="KEGG" id="tng:GSTEN00038037G001"/>
<evidence type="ECO:0000313" key="3">
    <source>
        <dbReference type="EMBL" id="CAG14590.1"/>
    </source>
</evidence>
<accession>Q4RAJ3</accession>
<reference evidence="3" key="2">
    <citation type="submission" date="2004-02" db="EMBL/GenBank/DDBJ databases">
        <authorList>
            <consortium name="Genoscope"/>
            <consortium name="Whitehead Institute Centre for Genome Research"/>
        </authorList>
    </citation>
    <scope>NUCLEOTIDE SEQUENCE</scope>
</reference>
<reference evidence="3" key="1">
    <citation type="journal article" date="2004" name="Nature">
        <title>Genome duplication in the teleost fish Tetraodon nigroviridis reveals the early vertebrate proto-karyotype.</title>
        <authorList>
            <person name="Jaillon O."/>
            <person name="Aury J.-M."/>
            <person name="Brunet F."/>
            <person name="Petit J.-L."/>
            <person name="Stange-Thomann N."/>
            <person name="Mauceli E."/>
            <person name="Bouneau L."/>
            <person name="Fischer C."/>
            <person name="Ozouf-Costaz C."/>
            <person name="Bernot A."/>
            <person name="Nicaud S."/>
            <person name="Jaffe D."/>
            <person name="Fisher S."/>
            <person name="Lutfalla G."/>
            <person name="Dossat C."/>
            <person name="Segurens B."/>
            <person name="Dasilva C."/>
            <person name="Salanoubat M."/>
            <person name="Levy M."/>
            <person name="Boudet N."/>
            <person name="Castellano S."/>
            <person name="Anthouard V."/>
            <person name="Jubin C."/>
            <person name="Castelli V."/>
            <person name="Katinka M."/>
            <person name="Vacherie B."/>
            <person name="Biemont C."/>
            <person name="Skalli Z."/>
            <person name="Cattolico L."/>
            <person name="Poulain J."/>
            <person name="De Berardinis V."/>
            <person name="Cruaud C."/>
            <person name="Duprat S."/>
            <person name="Brottier P."/>
            <person name="Coutanceau J.-P."/>
            <person name="Gouzy J."/>
            <person name="Parra G."/>
            <person name="Lardier G."/>
            <person name="Chapple C."/>
            <person name="McKernan K.J."/>
            <person name="McEwan P."/>
            <person name="Bosak S."/>
            <person name="Kellis M."/>
            <person name="Volff J.-N."/>
            <person name="Guigo R."/>
            <person name="Zody M.C."/>
            <person name="Mesirov J."/>
            <person name="Lindblad-Toh K."/>
            <person name="Birren B."/>
            <person name="Nusbaum C."/>
            <person name="Kahn D."/>
            <person name="Robinson-Rechavi M."/>
            <person name="Laudet V."/>
            <person name="Schachter V."/>
            <person name="Quetier F."/>
            <person name="Saurin W."/>
            <person name="Scarpelli C."/>
            <person name="Wincker P."/>
            <person name="Lander E.S."/>
            <person name="Weissenbach J."/>
            <person name="Roest Crollius H."/>
        </authorList>
    </citation>
    <scope>NUCLEOTIDE SEQUENCE [LARGE SCALE GENOMIC DNA]</scope>
</reference>
<gene>
    <name evidence="3" type="ORF">GSTENG00038037001</name>
</gene>
<evidence type="ECO:0000256" key="1">
    <source>
        <dbReference type="SAM" id="MobiDB-lite"/>
    </source>
</evidence>
<keyword evidence="2" id="KW-1133">Transmembrane helix</keyword>
<keyword evidence="2" id="KW-0472">Membrane</keyword>
<protein>
    <submittedName>
        <fullName evidence="3">(spotted green pufferfish) hypothetical protein</fullName>
    </submittedName>
</protein>
<dbReference type="EMBL" id="CAAE01023575">
    <property type="protein sequence ID" value="CAG14590.1"/>
    <property type="molecule type" value="Genomic_DNA"/>
</dbReference>